<keyword evidence="1" id="KW-0808">Transferase</keyword>
<keyword evidence="2" id="KW-1185">Reference proteome</keyword>
<evidence type="ECO:0000313" key="2">
    <source>
        <dbReference type="Proteomes" id="UP001364695"/>
    </source>
</evidence>
<organism evidence="1 2">
    <name type="scientific">Amphibiibacter pelophylacis</name>
    <dbReference type="NCBI Taxonomy" id="1799477"/>
    <lineage>
        <taxon>Bacteria</taxon>
        <taxon>Pseudomonadati</taxon>
        <taxon>Pseudomonadota</taxon>
        <taxon>Betaproteobacteria</taxon>
        <taxon>Burkholderiales</taxon>
        <taxon>Sphaerotilaceae</taxon>
        <taxon>Amphibiibacter</taxon>
    </lineage>
</organism>
<proteinExistence type="predicted"/>
<protein>
    <submittedName>
        <fullName evidence="1">Cysteine synthase A</fullName>
        <ecNumber evidence="1">2.5.1.47</ecNumber>
    </submittedName>
</protein>
<gene>
    <name evidence="1" type="primary">cysK</name>
    <name evidence="1" type="ORF">RV045_01735</name>
</gene>
<accession>A0ACC6NYZ0</accession>
<reference evidence="1" key="1">
    <citation type="submission" date="2023-10" db="EMBL/GenBank/DDBJ databases">
        <title>Amphibacter perezi, gen. nov., sp. nov. a novel taxa of the family Comamonadaceae, class Betaproteobacteria isolated from the skin microbiota of Pelophylax perezi from different populations.</title>
        <authorList>
            <person name="Costa S."/>
            <person name="Proenca D.N."/>
            <person name="Lopes I."/>
            <person name="Morais P.V."/>
        </authorList>
    </citation>
    <scope>NUCLEOTIDE SEQUENCE</scope>
    <source>
        <strain evidence="1">SL12-8</strain>
    </source>
</reference>
<comment type="caution">
    <text evidence="1">The sequence shown here is derived from an EMBL/GenBank/DDBJ whole genome shotgun (WGS) entry which is preliminary data.</text>
</comment>
<dbReference type="EMBL" id="JAWDIE010000002">
    <property type="protein sequence ID" value="MEJ7137150.1"/>
    <property type="molecule type" value="Genomic_DNA"/>
</dbReference>
<sequence length="333" mass="34398">MTQTLSPGIFDDNALTIGRTPLVRLNRVTDGAQATVLAKIEGRNPAGSVKCRVGAALIWDAEKRGLVGASAPGRELVEPTSGNTGIGLAFVAAARGIPLTLTMPDSMSIERRKLLLAYGAKLVLTEGARGMKGAIAKAEEIVASDPARYVLLQQFDNPANPAIHEATTGPEIWQDTGGAIDIFVSGVGTGGTLSGVSRYIKQTCGKAITTVAVEPTHSPVITQTRAGEPVQPGPHKIQGIGAGFVPKNLDLAMVDAVEQVSSDEAIAMARRLAREEGLLVGISCGAAAAAAVRLAQKPENAGKTLVVVLPDSGERYLSSALFEGVFDAQGMAG</sequence>
<dbReference type="Proteomes" id="UP001364695">
    <property type="component" value="Unassembled WGS sequence"/>
</dbReference>
<evidence type="ECO:0000313" key="1">
    <source>
        <dbReference type="EMBL" id="MEJ7137150.1"/>
    </source>
</evidence>
<dbReference type="EC" id="2.5.1.47" evidence="1"/>
<name>A0ACC6NYZ0_9BURK</name>